<sequence length="416" mass="46555">MSPLSPLLVVVVLNLAHVTYGLYGNRLNAFVRHFEALRYDAEDLREQHERARRSGGGAHQPLTLSFHALGRHFSLRLVRDVSLFTEDFSVQEGAREPQAYSPSHIYTGNIHGEEGSLVHASINGGLIEGFILTRGSGTFYLDHAVRHRPYSAAGGSVIYHEDDLHYPHPYGSLGGCANHSVFHRMHSRQQQHAVKEVTNASGHYNHSRLRRALGPEQKTCLLFIQTDHLFTQHYGSRDNVLAQIAGHVKALDAIYQNTNFHGIRGINFMVKRVRVNGTEEARDPTNPFRFPNIGVEKFLELSSEQNHDEFCLAYVFTDRDFDDGVLGLAWVAAPSGSSGGICERHRLYSDGRRKSLNTGIITVQNYGSSVPPKVSHITFAHEVGHNFGSPVSIYPPTTTTHYYHPLLPPTTTTHYY</sequence>
<dbReference type="GO" id="GO:0006509">
    <property type="term" value="P:membrane protein ectodomain proteolysis"/>
    <property type="evidence" value="ECO:0007669"/>
    <property type="project" value="TreeGrafter"/>
</dbReference>
<evidence type="ECO:0000313" key="4">
    <source>
        <dbReference type="Proteomes" id="UP001318040"/>
    </source>
</evidence>
<evidence type="ECO:0000313" key="5">
    <source>
        <dbReference type="RefSeq" id="XP_032800336.1"/>
    </source>
</evidence>
<dbReference type="PROSITE" id="PS50215">
    <property type="entry name" value="ADAM_MEPRO"/>
    <property type="match status" value="1"/>
</dbReference>
<accession>A0AAJ7SJ50</accession>
<dbReference type="Pfam" id="PF13574">
    <property type="entry name" value="Reprolysin_2"/>
    <property type="match status" value="1"/>
</dbReference>
<dbReference type="AlphaFoldDB" id="A0AAJ7SJ50"/>
<evidence type="ECO:0000259" key="3">
    <source>
        <dbReference type="PROSITE" id="PS50215"/>
    </source>
</evidence>
<dbReference type="PANTHER" id="PTHR45702">
    <property type="entry name" value="ADAM10/ADAM17 METALLOPEPTIDASE FAMILY MEMBER"/>
    <property type="match status" value="1"/>
</dbReference>
<dbReference type="KEGG" id="pmrn:116937372"/>
<dbReference type="InterPro" id="IPR051489">
    <property type="entry name" value="ADAM_Metalloproteinase"/>
</dbReference>
<reference evidence="5" key="1">
    <citation type="submission" date="2025-08" db="UniProtKB">
        <authorList>
            <consortium name="RefSeq"/>
        </authorList>
    </citation>
    <scope>IDENTIFICATION</scope>
    <source>
        <tissue evidence="5">Sperm</tissue>
    </source>
</reference>
<proteinExistence type="predicted"/>
<keyword evidence="4" id="KW-1185">Reference proteome</keyword>
<dbReference type="Gene3D" id="3.40.390.10">
    <property type="entry name" value="Collagenase (Catalytic Domain)"/>
    <property type="match status" value="1"/>
</dbReference>
<dbReference type="GO" id="GO:0097060">
    <property type="term" value="C:synaptic membrane"/>
    <property type="evidence" value="ECO:0007669"/>
    <property type="project" value="TreeGrafter"/>
</dbReference>
<dbReference type="RefSeq" id="XP_032800336.1">
    <property type="nucleotide sequence ID" value="XM_032944445.1"/>
</dbReference>
<protein>
    <submittedName>
        <fullName evidence="5">Disintegrin and metalloproteinase domain-containing protein 10-like</fullName>
    </submittedName>
</protein>
<feature type="signal peptide" evidence="2">
    <location>
        <begin position="1"/>
        <end position="21"/>
    </location>
</feature>
<evidence type="ECO:0000256" key="2">
    <source>
        <dbReference type="SAM" id="SignalP"/>
    </source>
</evidence>
<dbReference type="SUPFAM" id="SSF55486">
    <property type="entry name" value="Metalloproteases ('zincins'), catalytic domain"/>
    <property type="match status" value="1"/>
</dbReference>
<evidence type="ECO:0000256" key="1">
    <source>
        <dbReference type="PROSITE-ProRule" id="PRU00276"/>
    </source>
</evidence>
<comment type="caution">
    <text evidence="1">Lacks conserved residue(s) required for the propagation of feature annotation.</text>
</comment>
<dbReference type="GO" id="GO:0007219">
    <property type="term" value="P:Notch signaling pathway"/>
    <property type="evidence" value="ECO:0007669"/>
    <property type="project" value="TreeGrafter"/>
</dbReference>
<feature type="active site" evidence="1">
    <location>
        <position position="382"/>
    </location>
</feature>
<name>A0AAJ7SJ50_PETMA</name>
<gene>
    <name evidence="5" type="primary">LOC116937372</name>
</gene>
<dbReference type="InterPro" id="IPR024079">
    <property type="entry name" value="MetalloPept_cat_dom_sf"/>
</dbReference>
<feature type="chain" id="PRO_5042461322" evidence="2">
    <location>
        <begin position="22"/>
        <end position="416"/>
    </location>
</feature>
<dbReference type="InterPro" id="IPR001590">
    <property type="entry name" value="Peptidase_M12B"/>
</dbReference>
<dbReference type="PANTHER" id="PTHR45702:SF4">
    <property type="entry name" value="DISINTEGRIN AND METALLOPROTEINASE DOMAIN-CONTAINING PROTEIN 10"/>
    <property type="match status" value="1"/>
</dbReference>
<dbReference type="GO" id="GO:1902945">
    <property type="term" value="F:metalloendopeptidase activity involved in amyloid precursor protein catabolic process"/>
    <property type="evidence" value="ECO:0007669"/>
    <property type="project" value="TreeGrafter"/>
</dbReference>
<feature type="domain" description="Peptidase M12B" evidence="3">
    <location>
        <begin position="218"/>
        <end position="388"/>
    </location>
</feature>
<keyword evidence="2" id="KW-0732">Signal</keyword>
<dbReference type="Proteomes" id="UP001318040">
    <property type="component" value="Unplaced"/>
</dbReference>
<organism evidence="4 5">
    <name type="scientific">Petromyzon marinus</name>
    <name type="common">Sea lamprey</name>
    <dbReference type="NCBI Taxonomy" id="7757"/>
    <lineage>
        <taxon>Eukaryota</taxon>
        <taxon>Metazoa</taxon>
        <taxon>Chordata</taxon>
        <taxon>Craniata</taxon>
        <taxon>Vertebrata</taxon>
        <taxon>Cyclostomata</taxon>
        <taxon>Hyperoartia</taxon>
        <taxon>Petromyzontiformes</taxon>
        <taxon>Petromyzontidae</taxon>
        <taxon>Petromyzon</taxon>
    </lineage>
</organism>